<comment type="caution">
    <text evidence="10">The sequence shown here is derived from an EMBL/GenBank/DDBJ whole genome shotgun (WGS) entry which is preliminary data.</text>
</comment>
<evidence type="ECO:0000313" key="11">
    <source>
        <dbReference type="Proteomes" id="UP000312512"/>
    </source>
</evidence>
<reference evidence="10 11" key="1">
    <citation type="submission" date="2019-10" db="EMBL/GenBank/DDBJ databases">
        <title>Nonomuraea sp. nov., isolated from Phyllanthus amarus.</title>
        <authorList>
            <person name="Klykleung N."/>
            <person name="Tanasupawat S."/>
        </authorList>
    </citation>
    <scope>NUCLEOTIDE SEQUENCE [LARGE SCALE GENOMIC DNA]</scope>
    <source>
        <strain evidence="10 11">PA1-10</strain>
    </source>
</reference>
<keyword evidence="6" id="KW-0472">Membrane</keyword>
<protein>
    <recommendedName>
        <fullName evidence="8">Multidrug efflux pump Tap</fullName>
    </recommendedName>
</protein>
<dbReference type="InterPro" id="IPR020846">
    <property type="entry name" value="MFS_dom"/>
</dbReference>
<dbReference type="Pfam" id="PF07690">
    <property type="entry name" value="MFS_1"/>
    <property type="match status" value="1"/>
</dbReference>
<dbReference type="InterPro" id="IPR036259">
    <property type="entry name" value="MFS_trans_sf"/>
</dbReference>
<evidence type="ECO:0000256" key="3">
    <source>
        <dbReference type="ARBA" id="ARBA00022475"/>
    </source>
</evidence>
<comment type="similarity">
    <text evidence="7">Belongs to the major facilitator superfamily. Drug:H(+) antiporter-3 (DHA3) (TC 2.A.1.21) family.</text>
</comment>
<evidence type="ECO:0000256" key="6">
    <source>
        <dbReference type="ARBA" id="ARBA00023136"/>
    </source>
</evidence>
<dbReference type="PROSITE" id="PS50850">
    <property type="entry name" value="MFS"/>
    <property type="match status" value="1"/>
</dbReference>
<dbReference type="EMBL" id="VDLX02000006">
    <property type="protein sequence ID" value="KAB8194180.1"/>
    <property type="molecule type" value="Genomic_DNA"/>
</dbReference>
<gene>
    <name evidence="10" type="ORF">FH608_018590</name>
</gene>
<feature type="domain" description="Major facilitator superfamily (MFS) profile" evidence="9">
    <location>
        <begin position="22"/>
        <end position="406"/>
    </location>
</feature>
<evidence type="ECO:0000313" key="10">
    <source>
        <dbReference type="EMBL" id="KAB8194180.1"/>
    </source>
</evidence>
<sequence>MTHTPVAAAKAFLVSGPMAVRGFRWLLVGQFTSSIGDLCFAIALPWLILSSDAGPMTLGAVLACYGVSRAIAIPAGGVLADRLGPRTVMLATDVVRFVLTLSLAVVAATVTPTFAVLALIATGLGLCGGLFVPASFALLPAVLPEKELAAGNSMSSVATQLGTLLGPALGGILVSGIGPGPALAVDAVSYLVSAAALLTLRVPRAAAARDEAAEEGAVTFRSVLLRGRFLQVVLVASLIGNFVYAGAAEVALPTLAHDSFGAGGYGVILAGLGAGMIVGALMARWEPPRLGPGAVVAVLALVMGASVAAVPFAGGLAGAVVCITVFAVANGWSGTLIVTMLQRWAPRHVLARVMSVILLAMSGTFPLSVAATGWGVERFGVTMFFPVAGCAIALAILWAFSRPAFRNYRPGDQFTGSAVQEPLQTYEERT</sequence>
<dbReference type="Gene3D" id="1.20.1250.20">
    <property type="entry name" value="MFS general substrate transporter like domains"/>
    <property type="match status" value="1"/>
</dbReference>
<evidence type="ECO:0000256" key="4">
    <source>
        <dbReference type="ARBA" id="ARBA00022692"/>
    </source>
</evidence>
<evidence type="ECO:0000256" key="8">
    <source>
        <dbReference type="ARBA" id="ARBA00040914"/>
    </source>
</evidence>
<evidence type="ECO:0000256" key="7">
    <source>
        <dbReference type="ARBA" id="ARBA00038075"/>
    </source>
</evidence>
<dbReference type="GO" id="GO:0022857">
    <property type="term" value="F:transmembrane transporter activity"/>
    <property type="evidence" value="ECO:0007669"/>
    <property type="project" value="InterPro"/>
</dbReference>
<dbReference type="PANTHER" id="PTHR23513">
    <property type="entry name" value="INTEGRAL MEMBRANE EFFLUX PROTEIN-RELATED"/>
    <property type="match status" value="1"/>
</dbReference>
<dbReference type="AlphaFoldDB" id="A0A5C4WIP1"/>
<evidence type="ECO:0000256" key="5">
    <source>
        <dbReference type="ARBA" id="ARBA00022989"/>
    </source>
</evidence>
<keyword evidence="3" id="KW-1003">Cell membrane</keyword>
<accession>A0A5C4WIP1</accession>
<dbReference type="PRINTS" id="PR01988">
    <property type="entry name" value="EXPORTERBACE"/>
</dbReference>
<keyword evidence="11" id="KW-1185">Reference proteome</keyword>
<accession>A0A5P9YMB9</accession>
<keyword evidence="4" id="KW-0812">Transmembrane</keyword>
<dbReference type="SUPFAM" id="SSF103473">
    <property type="entry name" value="MFS general substrate transporter"/>
    <property type="match status" value="1"/>
</dbReference>
<name>A0A5C4WIP1_9ACTN</name>
<evidence type="ECO:0000256" key="1">
    <source>
        <dbReference type="ARBA" id="ARBA00004429"/>
    </source>
</evidence>
<dbReference type="GO" id="GO:0005886">
    <property type="term" value="C:plasma membrane"/>
    <property type="evidence" value="ECO:0007669"/>
    <property type="project" value="UniProtKB-SubCell"/>
</dbReference>
<dbReference type="CDD" id="cd06173">
    <property type="entry name" value="MFS_MefA_like"/>
    <property type="match status" value="1"/>
</dbReference>
<dbReference type="InterPro" id="IPR022324">
    <property type="entry name" value="Bacilysin_exporter_BacE_put"/>
</dbReference>
<evidence type="ECO:0000256" key="2">
    <source>
        <dbReference type="ARBA" id="ARBA00022448"/>
    </source>
</evidence>
<keyword evidence="5" id="KW-1133">Transmembrane helix</keyword>
<dbReference type="OrthoDB" id="4541936at2"/>
<proteinExistence type="inferred from homology"/>
<dbReference type="InterPro" id="IPR011701">
    <property type="entry name" value="MFS"/>
</dbReference>
<dbReference type="RefSeq" id="WP_139631787.1">
    <property type="nucleotide sequence ID" value="NZ_CP045572.1"/>
</dbReference>
<dbReference type="PANTHER" id="PTHR23513:SF9">
    <property type="entry name" value="ENTEROBACTIN EXPORTER ENTS"/>
    <property type="match status" value="1"/>
</dbReference>
<organism evidence="10 11">
    <name type="scientific">Nonomuraea phyllanthi</name>
    <dbReference type="NCBI Taxonomy" id="2219224"/>
    <lineage>
        <taxon>Bacteria</taxon>
        <taxon>Bacillati</taxon>
        <taxon>Actinomycetota</taxon>
        <taxon>Actinomycetes</taxon>
        <taxon>Streptosporangiales</taxon>
        <taxon>Streptosporangiaceae</taxon>
        <taxon>Nonomuraea</taxon>
    </lineage>
</organism>
<evidence type="ECO:0000259" key="9">
    <source>
        <dbReference type="PROSITE" id="PS50850"/>
    </source>
</evidence>
<keyword evidence="2" id="KW-0813">Transport</keyword>
<comment type="subcellular location">
    <subcellularLocation>
        <location evidence="1">Cell inner membrane</location>
        <topology evidence="1">Multi-pass membrane protein</topology>
    </subcellularLocation>
</comment>
<dbReference type="Proteomes" id="UP000312512">
    <property type="component" value="Unassembled WGS sequence"/>
</dbReference>